<name>A0AAQ3M2B1_9PEZI</name>
<evidence type="ECO:0000259" key="7">
    <source>
        <dbReference type="Pfam" id="PF20636"/>
    </source>
</evidence>
<evidence type="ECO:0000256" key="2">
    <source>
        <dbReference type="ARBA" id="ARBA00005371"/>
    </source>
</evidence>
<dbReference type="InterPro" id="IPR040424">
    <property type="entry name" value="Smn1"/>
</dbReference>
<dbReference type="CDD" id="cd22851">
    <property type="entry name" value="SMN_N"/>
    <property type="match status" value="1"/>
</dbReference>
<accession>A0AAQ3M2B1</accession>
<dbReference type="CDD" id="cd22852">
    <property type="entry name" value="SMN_C"/>
    <property type="match status" value="1"/>
</dbReference>
<gene>
    <name evidence="8" type="ORF">R9X50_00133200</name>
</gene>
<evidence type="ECO:0000256" key="4">
    <source>
        <dbReference type="ARBA" id="ARBA00023187"/>
    </source>
</evidence>
<feature type="compositionally biased region" description="Polar residues" evidence="6">
    <location>
        <begin position="69"/>
        <end position="84"/>
    </location>
</feature>
<dbReference type="Proteomes" id="UP001303373">
    <property type="component" value="Chromosome 2"/>
</dbReference>
<comment type="similarity">
    <text evidence="2">Belongs to the SMN family.</text>
</comment>
<dbReference type="InterPro" id="IPR047313">
    <property type="entry name" value="SMN_C"/>
</dbReference>
<dbReference type="Pfam" id="PF20636">
    <property type="entry name" value="SMN_G2-BD"/>
    <property type="match status" value="1"/>
</dbReference>
<dbReference type="GO" id="GO:0008380">
    <property type="term" value="P:RNA splicing"/>
    <property type="evidence" value="ECO:0007669"/>
    <property type="project" value="UniProtKB-KW"/>
</dbReference>
<evidence type="ECO:0000313" key="9">
    <source>
        <dbReference type="Proteomes" id="UP001303373"/>
    </source>
</evidence>
<evidence type="ECO:0000256" key="6">
    <source>
        <dbReference type="SAM" id="MobiDB-lite"/>
    </source>
</evidence>
<proteinExistence type="inferred from homology"/>
<protein>
    <recommendedName>
        <fullName evidence="7">Survival Motor Neuron Gemin2-binding domain-containing protein</fullName>
    </recommendedName>
</protein>
<keyword evidence="5" id="KW-0539">Nucleus</keyword>
<sequence length="151" mass="16614">MANKGYSHDEVWDDSALVNSWNDALQEYKKYHSLAVKGEKVPVAADKAKDNKFDNKDNNNIIGTKQEDPSSVTPHTNGPTTNPSDDNHEDAKQNAQAPAQSLPGAAAMPTALINGAQDESMKNLMMSWYYAGYYTGLYEGQQKAYAGMQHE</sequence>
<keyword evidence="9" id="KW-1185">Reference proteome</keyword>
<dbReference type="AlphaFoldDB" id="A0AAQ3M2B1"/>
<dbReference type="InterPro" id="IPR049481">
    <property type="entry name" value="SMN_G2-BD"/>
</dbReference>
<evidence type="ECO:0000313" key="8">
    <source>
        <dbReference type="EMBL" id="WPG98540.1"/>
    </source>
</evidence>
<dbReference type="EMBL" id="CP138581">
    <property type="protein sequence ID" value="WPG98540.1"/>
    <property type="molecule type" value="Genomic_DNA"/>
</dbReference>
<keyword evidence="4" id="KW-0508">mRNA splicing</keyword>
<comment type="subcellular location">
    <subcellularLocation>
        <location evidence="1">Nucleus</location>
    </subcellularLocation>
</comment>
<feature type="domain" description="Survival Motor Neuron Gemin2-binding" evidence="7">
    <location>
        <begin position="9"/>
        <end position="32"/>
    </location>
</feature>
<evidence type="ECO:0000256" key="5">
    <source>
        <dbReference type="ARBA" id="ARBA00023242"/>
    </source>
</evidence>
<evidence type="ECO:0000256" key="3">
    <source>
        <dbReference type="ARBA" id="ARBA00022664"/>
    </source>
</evidence>
<evidence type="ECO:0000256" key="1">
    <source>
        <dbReference type="ARBA" id="ARBA00004123"/>
    </source>
</evidence>
<dbReference type="GO" id="GO:0005634">
    <property type="term" value="C:nucleus"/>
    <property type="evidence" value="ECO:0007669"/>
    <property type="project" value="UniProtKB-SubCell"/>
</dbReference>
<dbReference type="PANTHER" id="PTHR39267:SF1">
    <property type="entry name" value="SURVIVAL MOTOR NEURON PROTEIN"/>
    <property type="match status" value="1"/>
</dbReference>
<keyword evidence="3" id="KW-0507">mRNA processing</keyword>
<organism evidence="8 9">
    <name type="scientific">Acrodontium crateriforme</name>
    <dbReference type="NCBI Taxonomy" id="150365"/>
    <lineage>
        <taxon>Eukaryota</taxon>
        <taxon>Fungi</taxon>
        <taxon>Dikarya</taxon>
        <taxon>Ascomycota</taxon>
        <taxon>Pezizomycotina</taxon>
        <taxon>Dothideomycetes</taxon>
        <taxon>Dothideomycetidae</taxon>
        <taxon>Mycosphaerellales</taxon>
        <taxon>Teratosphaeriaceae</taxon>
        <taxon>Acrodontium</taxon>
    </lineage>
</organism>
<feature type="region of interest" description="Disordered" evidence="6">
    <location>
        <begin position="39"/>
        <end position="106"/>
    </location>
</feature>
<feature type="compositionally biased region" description="Basic and acidic residues" evidence="6">
    <location>
        <begin position="46"/>
        <end position="57"/>
    </location>
</feature>
<dbReference type="PANTHER" id="PTHR39267">
    <property type="entry name" value="SURVIVAL MOTOR NEURON-LIKE PROTEIN 1"/>
    <property type="match status" value="1"/>
</dbReference>
<reference evidence="8 9" key="1">
    <citation type="submission" date="2023-11" db="EMBL/GenBank/DDBJ databases">
        <title>An acidophilic fungus is an integral part of prey digestion in a carnivorous sundew plant.</title>
        <authorList>
            <person name="Tsai I.J."/>
        </authorList>
    </citation>
    <scope>NUCLEOTIDE SEQUENCE [LARGE SCALE GENOMIC DNA]</scope>
    <source>
        <strain evidence="8">169a</strain>
    </source>
</reference>
<dbReference type="GO" id="GO:0006397">
    <property type="term" value="P:mRNA processing"/>
    <property type="evidence" value="ECO:0007669"/>
    <property type="project" value="UniProtKB-KW"/>
</dbReference>